<feature type="transmembrane region" description="Helical" evidence="2">
    <location>
        <begin position="136"/>
        <end position="155"/>
    </location>
</feature>
<organism evidence="3 4">
    <name type="scientific">Actinia tenebrosa</name>
    <name type="common">Australian red waratah sea anemone</name>
    <dbReference type="NCBI Taxonomy" id="6105"/>
    <lineage>
        <taxon>Eukaryota</taxon>
        <taxon>Metazoa</taxon>
        <taxon>Cnidaria</taxon>
        <taxon>Anthozoa</taxon>
        <taxon>Hexacorallia</taxon>
        <taxon>Actiniaria</taxon>
        <taxon>Actiniidae</taxon>
        <taxon>Actinia</taxon>
    </lineage>
</organism>
<proteinExistence type="predicted"/>
<gene>
    <name evidence="4" type="primary">LOC116293754</name>
</gene>
<dbReference type="InParanoid" id="A0A6P8HPR5"/>
<sequence length="280" mass="32678">MLKAEPEQVDNEEERNEEVENEIKNHRQSYLDEEKTICLFACMCPYLTAFYLMFIAWRYISVIFYATYATECFFKAKLATLRCDDSGVFPYPTKFEVAWQMSSAVNSLISISIVAKLSPFPGFRVIWKKLVRYARFWSLSFQLIVVITYNIILILHEHLTISFVIEVGFIIDEVTVTLVVCLWNFIPAPNKDTATSSFQCCYYVTLIAYFLENLYLFVLMSSQAALDITGIHEFEHRPASLQAVSIVMNATEATFYFAIMKFFWNKMFEPDRDLFEKETI</sequence>
<feature type="transmembrane region" description="Helical" evidence="2">
    <location>
        <begin position="198"/>
        <end position="219"/>
    </location>
</feature>
<dbReference type="Proteomes" id="UP000515163">
    <property type="component" value="Unplaced"/>
</dbReference>
<reference evidence="4" key="1">
    <citation type="submission" date="2025-08" db="UniProtKB">
        <authorList>
            <consortium name="RefSeq"/>
        </authorList>
    </citation>
    <scope>IDENTIFICATION</scope>
    <source>
        <tissue evidence="4">Tentacle</tissue>
    </source>
</reference>
<keyword evidence="3" id="KW-1185">Reference proteome</keyword>
<evidence type="ECO:0000313" key="3">
    <source>
        <dbReference type="Proteomes" id="UP000515163"/>
    </source>
</evidence>
<evidence type="ECO:0000313" key="4">
    <source>
        <dbReference type="RefSeq" id="XP_031557073.1"/>
    </source>
</evidence>
<feature type="compositionally biased region" description="Acidic residues" evidence="1">
    <location>
        <begin position="7"/>
        <end position="20"/>
    </location>
</feature>
<dbReference type="KEGG" id="aten:116293754"/>
<feature type="transmembrane region" description="Helical" evidence="2">
    <location>
        <begin position="37"/>
        <end position="60"/>
    </location>
</feature>
<protein>
    <submittedName>
        <fullName evidence="4">Uncharacterized protein LOC116293754</fullName>
    </submittedName>
</protein>
<feature type="transmembrane region" description="Helical" evidence="2">
    <location>
        <begin position="161"/>
        <end position="186"/>
    </location>
</feature>
<dbReference type="AlphaFoldDB" id="A0A6P8HPR5"/>
<keyword evidence="2" id="KW-1133">Transmembrane helix</keyword>
<evidence type="ECO:0000256" key="1">
    <source>
        <dbReference type="SAM" id="MobiDB-lite"/>
    </source>
</evidence>
<name>A0A6P8HPR5_ACTTE</name>
<accession>A0A6P8HPR5</accession>
<keyword evidence="2" id="KW-0812">Transmembrane</keyword>
<dbReference type="RefSeq" id="XP_031557073.1">
    <property type="nucleotide sequence ID" value="XM_031701213.1"/>
</dbReference>
<evidence type="ECO:0000256" key="2">
    <source>
        <dbReference type="SAM" id="Phobius"/>
    </source>
</evidence>
<keyword evidence="2" id="KW-0472">Membrane</keyword>
<dbReference type="GeneID" id="116293754"/>
<feature type="transmembrane region" description="Helical" evidence="2">
    <location>
        <begin position="239"/>
        <end position="259"/>
    </location>
</feature>
<feature type="transmembrane region" description="Helical" evidence="2">
    <location>
        <begin position="97"/>
        <end position="115"/>
    </location>
</feature>
<dbReference type="OrthoDB" id="5956485at2759"/>
<feature type="region of interest" description="Disordered" evidence="1">
    <location>
        <begin position="1"/>
        <end position="22"/>
    </location>
</feature>